<dbReference type="EMBL" id="LR725377">
    <property type="protein sequence ID" value="VWO96114.1"/>
    <property type="molecule type" value="Genomic_DNA"/>
</dbReference>
<dbReference type="InterPro" id="IPR019826">
    <property type="entry name" value="Carboxylesterase_B_AS"/>
</dbReference>
<dbReference type="Pfam" id="PF00135">
    <property type="entry name" value="COesterase"/>
    <property type="match status" value="1"/>
</dbReference>
<evidence type="ECO:0000256" key="2">
    <source>
        <dbReference type="ARBA" id="ARBA00022801"/>
    </source>
</evidence>
<accession>A0A5K1JVA0</accession>
<protein>
    <recommendedName>
        <fullName evidence="3">Carboxylic ester hydrolase</fullName>
        <ecNumber evidence="3">3.1.1.-</ecNumber>
    </recommendedName>
</protein>
<organism evidence="5">
    <name type="scientific">Ganoderma boninense</name>
    <dbReference type="NCBI Taxonomy" id="34458"/>
    <lineage>
        <taxon>Eukaryota</taxon>
        <taxon>Fungi</taxon>
        <taxon>Dikarya</taxon>
        <taxon>Basidiomycota</taxon>
        <taxon>Agaricomycotina</taxon>
        <taxon>Agaricomycetes</taxon>
        <taxon>Polyporales</taxon>
        <taxon>Polyporaceae</taxon>
        <taxon>Ganoderma</taxon>
    </lineage>
</organism>
<dbReference type="GO" id="GO:0016787">
    <property type="term" value="F:hydrolase activity"/>
    <property type="evidence" value="ECO:0007669"/>
    <property type="project" value="UniProtKB-KW"/>
</dbReference>
<evidence type="ECO:0000313" key="5">
    <source>
        <dbReference type="EMBL" id="VWO96114.1"/>
    </source>
</evidence>
<dbReference type="EC" id="3.1.1.-" evidence="3"/>
<feature type="chain" id="PRO_5023963867" description="Carboxylic ester hydrolase" evidence="3">
    <location>
        <begin position="24"/>
        <end position="537"/>
    </location>
</feature>
<dbReference type="InterPro" id="IPR050309">
    <property type="entry name" value="Type-B_Carboxylest/Lipase"/>
</dbReference>
<feature type="domain" description="Carboxylesterase type B" evidence="4">
    <location>
        <begin position="36"/>
        <end position="510"/>
    </location>
</feature>
<dbReference type="Gene3D" id="3.40.50.1820">
    <property type="entry name" value="alpha/beta hydrolase"/>
    <property type="match status" value="1"/>
</dbReference>
<dbReference type="InterPro" id="IPR029058">
    <property type="entry name" value="AB_hydrolase_fold"/>
</dbReference>
<dbReference type="SUPFAM" id="SSF53474">
    <property type="entry name" value="alpha/beta-Hydrolases"/>
    <property type="match status" value="1"/>
</dbReference>
<keyword evidence="2 3" id="KW-0378">Hydrolase</keyword>
<evidence type="ECO:0000256" key="3">
    <source>
        <dbReference type="RuleBase" id="RU361235"/>
    </source>
</evidence>
<dbReference type="AlphaFoldDB" id="A0A5K1JVA0"/>
<reference evidence="5" key="1">
    <citation type="submission" date="2019-10" db="EMBL/GenBank/DDBJ databases">
        <authorList>
            <person name="Nor Muhammad N."/>
        </authorList>
    </citation>
    <scope>NUCLEOTIDE SEQUENCE</scope>
</reference>
<comment type="similarity">
    <text evidence="1 3">Belongs to the type-B carboxylesterase/lipase family.</text>
</comment>
<name>A0A5K1JVA0_9APHY</name>
<dbReference type="PROSITE" id="PS00122">
    <property type="entry name" value="CARBOXYLESTERASE_B_1"/>
    <property type="match status" value="1"/>
</dbReference>
<evidence type="ECO:0000256" key="1">
    <source>
        <dbReference type="ARBA" id="ARBA00005964"/>
    </source>
</evidence>
<dbReference type="PANTHER" id="PTHR11559">
    <property type="entry name" value="CARBOXYLESTERASE"/>
    <property type="match status" value="1"/>
</dbReference>
<gene>
    <name evidence="5" type="primary">E9EMQ0</name>
</gene>
<dbReference type="InterPro" id="IPR002018">
    <property type="entry name" value="CarbesteraseB"/>
</dbReference>
<keyword evidence="3" id="KW-0732">Signal</keyword>
<proteinExistence type="inferred from homology"/>
<evidence type="ECO:0000259" key="4">
    <source>
        <dbReference type="Pfam" id="PF00135"/>
    </source>
</evidence>
<sequence length="537" mass="57685">MAFLTHISRTLLLLSLTSVAVSSQRSGGNSLDATPPTVVLDKATVVGKVDDTTGTIQFLGIPFAEPPVGNLRLRLPVPLGPYGTGTINATTFGNQCVQQIQPAQALPSGFPSAGAQRLAGAGTPPPQAQVVPQDEDCLNVNVIMPANVTADSKLPVALWIYGEPGENVVQRSVQLDHPLIFVAPNYRLNAFGFLGGKELKAADATNLGLHDQRVAFRWVQKYISQFGGDPTKVMIWGESAGAQSVGLQMLVNGGDTEGLFRAAFMESGAPTPEGFVDNPFLQATFDQFVIDAGCGGSADPVACLRTSVNQPWEPRADGKILVEPPERQVLTGRVANIPFVSGNQKDEGTLFSFDNINITTDDEFFNYVQNSFFPNVGSAKIKRLLELYPSDPAAGSPFGTGDNFAFTPEFKRMAALQGDLLFIAPRRLLTQTFAERQPVFSFLGNEHGVEGLGVPHASDIQDVFGPPGKGNLQDYLIRFATTLDPNGDGAVEWPRYTNKEPSLLTLNDGDPAVNITQDVFRAEAMAFLTELCLEDPM</sequence>
<feature type="signal peptide" evidence="3">
    <location>
        <begin position="1"/>
        <end position="23"/>
    </location>
</feature>